<dbReference type="SMART" id="SM00916">
    <property type="entry name" value="L51_S25_CI-B8"/>
    <property type="match status" value="1"/>
</dbReference>
<dbReference type="InterPro" id="IPR036249">
    <property type="entry name" value="Thioredoxin-like_sf"/>
</dbReference>
<reference evidence="4 5" key="1">
    <citation type="journal article" date="2005" name="Nature">
        <title>The genome of the social amoeba Dictyostelium discoideum.</title>
        <authorList>
            <consortium name="The Dictyostelium discoideum Sequencing Consortium"/>
            <person name="Eichinger L."/>
            <person name="Pachebat J.A."/>
            <person name="Glockner G."/>
            <person name="Rajandream M.A."/>
            <person name="Sucgang R."/>
            <person name="Berriman M."/>
            <person name="Song J."/>
            <person name="Olsen R."/>
            <person name="Szafranski K."/>
            <person name="Xu Q."/>
            <person name="Tunggal B."/>
            <person name="Kummerfeld S."/>
            <person name="Madera M."/>
            <person name="Konfortov B.A."/>
            <person name="Rivero F."/>
            <person name="Bankier A.T."/>
            <person name="Lehmann R."/>
            <person name="Hamlin N."/>
            <person name="Davies R."/>
            <person name="Gaudet P."/>
            <person name="Fey P."/>
            <person name="Pilcher K."/>
            <person name="Chen G."/>
            <person name="Saunders D."/>
            <person name="Sodergren E."/>
            <person name="Davis P."/>
            <person name="Kerhornou A."/>
            <person name="Nie X."/>
            <person name="Hall N."/>
            <person name="Anjard C."/>
            <person name="Hemphill L."/>
            <person name="Bason N."/>
            <person name="Farbrother P."/>
            <person name="Desany B."/>
            <person name="Just E."/>
            <person name="Morio T."/>
            <person name="Rost R."/>
            <person name="Churcher C."/>
            <person name="Cooper J."/>
            <person name="Haydock S."/>
            <person name="van Driessche N."/>
            <person name="Cronin A."/>
            <person name="Goodhead I."/>
            <person name="Muzny D."/>
            <person name="Mourier T."/>
            <person name="Pain A."/>
            <person name="Lu M."/>
            <person name="Harper D."/>
            <person name="Lindsay R."/>
            <person name="Hauser H."/>
            <person name="James K."/>
            <person name="Quiles M."/>
            <person name="Madan Babu M."/>
            <person name="Saito T."/>
            <person name="Buchrieser C."/>
            <person name="Wardroper A."/>
            <person name="Felder M."/>
            <person name="Thangavelu M."/>
            <person name="Johnson D."/>
            <person name="Knights A."/>
            <person name="Loulseged H."/>
            <person name="Mungall K."/>
            <person name="Oliver K."/>
            <person name="Price C."/>
            <person name="Quail M.A."/>
            <person name="Urushihara H."/>
            <person name="Hernandez J."/>
            <person name="Rabbinowitsch E."/>
            <person name="Steffen D."/>
            <person name="Sanders M."/>
            <person name="Ma J."/>
            <person name="Kohara Y."/>
            <person name="Sharp S."/>
            <person name="Simmonds M."/>
            <person name="Spiegler S."/>
            <person name="Tivey A."/>
            <person name="Sugano S."/>
            <person name="White B."/>
            <person name="Walker D."/>
            <person name="Woodward J."/>
            <person name="Winckler T."/>
            <person name="Tanaka Y."/>
            <person name="Shaulsky G."/>
            <person name="Schleicher M."/>
            <person name="Weinstock G."/>
            <person name="Rosenthal A."/>
            <person name="Cox E.C."/>
            <person name="Chisholm R.L."/>
            <person name="Gibbs R."/>
            <person name="Loomis W.F."/>
            <person name="Platzer M."/>
            <person name="Kay R.R."/>
            <person name="Williams J."/>
            <person name="Dear P.H."/>
            <person name="Noegel A.A."/>
            <person name="Barrell B."/>
            <person name="Kuspa A."/>
        </authorList>
    </citation>
    <scope>NUCLEOTIDE SEQUENCE [LARGE SCALE GENOMIC DNA]</scope>
    <source>
        <strain evidence="4 5">AX4</strain>
    </source>
</reference>
<comment type="caution">
    <text evidence="4">The sequence shown here is derived from an EMBL/GenBank/DDBJ whole genome shotgun (WGS) entry which is preliminary data.</text>
</comment>
<keyword evidence="2" id="KW-0496">Mitochondrion</keyword>
<dbReference type="RefSeq" id="XP_629518.1">
    <property type="nucleotide sequence ID" value="XM_629516.1"/>
</dbReference>
<dbReference type="InterPro" id="IPR007741">
    <property type="entry name" value="Ribosomal_mL43/mS25/NADH_DH"/>
</dbReference>
<dbReference type="FunCoup" id="Q54D02">
    <property type="interactions" value="4"/>
</dbReference>
<dbReference type="PaxDb" id="44689-DDB0184470"/>
<dbReference type="dictyBase" id="DDB_G0292604">
    <property type="gene designation" value="dduC"/>
</dbReference>
<dbReference type="Gene3D" id="3.40.30.10">
    <property type="entry name" value="Glutaredoxin"/>
    <property type="match status" value="1"/>
</dbReference>
<feature type="domain" description="Ribosomal protein/NADH dehydrogenase" evidence="3">
    <location>
        <begin position="42"/>
        <end position="115"/>
    </location>
</feature>
<evidence type="ECO:0000313" key="5">
    <source>
        <dbReference type="Proteomes" id="UP000002195"/>
    </source>
</evidence>
<evidence type="ECO:0000256" key="1">
    <source>
        <dbReference type="ARBA" id="ARBA00004173"/>
    </source>
</evidence>
<sequence>MQRFYKFLNIEKPMNHSELLKAFSMQKIYLHDAKKVTILTSKKGGGLSAPRIFKYKFLEPIIFWNKDVHFEYQKKFDTEPRVLVENLNGSEHTIPINSKNADQILEEILRATNGKRVDVNIPI</sequence>
<dbReference type="AlphaFoldDB" id="Q54D02"/>
<accession>Q54D02</accession>
<protein>
    <recommendedName>
        <fullName evidence="3">Ribosomal protein/NADH dehydrogenase domain-containing protein</fullName>
    </recommendedName>
</protein>
<proteinExistence type="predicted"/>
<evidence type="ECO:0000256" key="2">
    <source>
        <dbReference type="ARBA" id="ARBA00023128"/>
    </source>
</evidence>
<dbReference type="SMR" id="Q54D02"/>
<dbReference type="Proteomes" id="UP000002195">
    <property type="component" value="Unassembled WGS sequence"/>
</dbReference>
<evidence type="ECO:0000259" key="3">
    <source>
        <dbReference type="SMART" id="SM00916"/>
    </source>
</evidence>
<dbReference type="GO" id="GO:0005739">
    <property type="term" value="C:mitochondrion"/>
    <property type="evidence" value="ECO:0007669"/>
    <property type="project" value="UniProtKB-SubCell"/>
</dbReference>
<dbReference type="KEGG" id="ddi:DDB_G0292604"/>
<dbReference type="Pfam" id="PF05047">
    <property type="entry name" value="L51_S25_CI-B8"/>
    <property type="match status" value="1"/>
</dbReference>
<dbReference type="HOGENOM" id="CLU_2019530_0_0_1"/>
<comment type="subcellular location">
    <subcellularLocation>
        <location evidence="1">Mitochondrion</location>
    </subcellularLocation>
</comment>
<dbReference type="VEuPathDB" id="AmoebaDB:DDB_G0292604"/>
<dbReference type="InParanoid" id="Q54D02"/>
<evidence type="ECO:0000313" key="4">
    <source>
        <dbReference type="EMBL" id="EAL61105.1"/>
    </source>
</evidence>
<dbReference type="SUPFAM" id="SSF52833">
    <property type="entry name" value="Thioredoxin-like"/>
    <property type="match status" value="1"/>
</dbReference>
<dbReference type="GeneID" id="8628769"/>
<dbReference type="EMBL" id="AAFI02000194">
    <property type="protein sequence ID" value="EAL61105.1"/>
    <property type="molecule type" value="Genomic_DNA"/>
</dbReference>
<gene>
    <name evidence="4" type="ORF">DDB_G0292604</name>
</gene>
<organism evidence="4 5">
    <name type="scientific">Dictyostelium discoideum</name>
    <name type="common">Social amoeba</name>
    <dbReference type="NCBI Taxonomy" id="44689"/>
    <lineage>
        <taxon>Eukaryota</taxon>
        <taxon>Amoebozoa</taxon>
        <taxon>Evosea</taxon>
        <taxon>Eumycetozoa</taxon>
        <taxon>Dictyostelia</taxon>
        <taxon>Dictyosteliales</taxon>
        <taxon>Dictyosteliaceae</taxon>
        <taxon>Dictyostelium</taxon>
    </lineage>
</organism>
<dbReference type="OMA" id="LYKAYCM"/>
<keyword evidence="5" id="KW-1185">Reference proteome</keyword>
<name>Q54D02_DICDI</name>